<keyword evidence="4 11" id="KW-0238">DNA-binding</keyword>
<evidence type="ECO:0000256" key="5">
    <source>
        <dbReference type="ARBA" id="ARBA00023159"/>
    </source>
</evidence>
<comment type="subcellular location">
    <subcellularLocation>
        <location evidence="1">Nucleus</location>
    </subcellularLocation>
</comment>
<keyword evidence="2" id="KW-0936">Ethylene signaling pathway</keyword>
<dbReference type="GO" id="GO:0003700">
    <property type="term" value="F:DNA-binding transcription factor activity"/>
    <property type="evidence" value="ECO:0007669"/>
    <property type="project" value="InterPro"/>
</dbReference>
<keyword evidence="5" id="KW-0010">Activator</keyword>
<gene>
    <name evidence="11" type="ORF">HannXRQ_Chr04g0124261</name>
    <name evidence="10" type="ORF">HanXRQr2_Chr04g0187161</name>
</gene>
<reference evidence="11" key="2">
    <citation type="submission" date="2017-02" db="EMBL/GenBank/DDBJ databases">
        <title>Sunflower complete genome.</title>
        <authorList>
            <person name="Langlade N."/>
            <person name="Munos S."/>
        </authorList>
    </citation>
    <scope>NUCLEOTIDE SEQUENCE [LARGE SCALE GENOMIC DNA]</scope>
    <source>
        <tissue evidence="11">Leaves</tissue>
    </source>
</reference>
<dbReference type="InterPro" id="IPR036955">
    <property type="entry name" value="AP2/ERF_dom_sf"/>
</dbReference>
<dbReference type="SUPFAM" id="SSF54171">
    <property type="entry name" value="DNA-binding domain"/>
    <property type="match status" value="1"/>
</dbReference>
<dbReference type="PANTHER" id="PTHR31657">
    <property type="entry name" value="ETHYLENE-RESPONSIVE TRANSCRIPTION FACTOR ERF061"/>
    <property type="match status" value="1"/>
</dbReference>
<dbReference type="InParanoid" id="A0A251V2U3"/>
<dbReference type="SMART" id="SM00380">
    <property type="entry name" value="AP2"/>
    <property type="match status" value="1"/>
</dbReference>
<keyword evidence="12" id="KW-1185">Reference proteome</keyword>
<organism evidence="11 12">
    <name type="scientific">Helianthus annuus</name>
    <name type="common">Common sunflower</name>
    <dbReference type="NCBI Taxonomy" id="4232"/>
    <lineage>
        <taxon>Eukaryota</taxon>
        <taxon>Viridiplantae</taxon>
        <taxon>Streptophyta</taxon>
        <taxon>Embryophyta</taxon>
        <taxon>Tracheophyta</taxon>
        <taxon>Spermatophyta</taxon>
        <taxon>Magnoliopsida</taxon>
        <taxon>eudicotyledons</taxon>
        <taxon>Gunneridae</taxon>
        <taxon>Pentapetalae</taxon>
        <taxon>asterids</taxon>
        <taxon>campanulids</taxon>
        <taxon>Asterales</taxon>
        <taxon>Asteraceae</taxon>
        <taxon>Asteroideae</taxon>
        <taxon>Heliantheae alliance</taxon>
        <taxon>Heliantheae</taxon>
        <taxon>Helianthus</taxon>
    </lineage>
</organism>
<reference evidence="10 12" key="1">
    <citation type="journal article" date="2017" name="Nature">
        <title>The sunflower genome provides insights into oil metabolism, flowering and Asterid evolution.</title>
        <authorList>
            <person name="Badouin H."/>
            <person name="Gouzy J."/>
            <person name="Grassa C.J."/>
            <person name="Murat F."/>
            <person name="Staton S.E."/>
            <person name="Cottret L."/>
            <person name="Lelandais-Briere C."/>
            <person name="Owens G.L."/>
            <person name="Carrere S."/>
            <person name="Mayjonade B."/>
            <person name="Legrand L."/>
            <person name="Gill N."/>
            <person name="Kane N.C."/>
            <person name="Bowers J.E."/>
            <person name="Hubner S."/>
            <person name="Bellec A."/>
            <person name="Berard A."/>
            <person name="Berges H."/>
            <person name="Blanchet N."/>
            <person name="Boniface M.C."/>
            <person name="Brunel D."/>
            <person name="Catrice O."/>
            <person name="Chaidir N."/>
            <person name="Claudel C."/>
            <person name="Donnadieu C."/>
            <person name="Faraut T."/>
            <person name="Fievet G."/>
            <person name="Helmstetter N."/>
            <person name="King M."/>
            <person name="Knapp S.J."/>
            <person name="Lai Z."/>
            <person name="Le Paslier M.C."/>
            <person name="Lippi Y."/>
            <person name="Lorenzon L."/>
            <person name="Mandel J.R."/>
            <person name="Marage G."/>
            <person name="Marchand G."/>
            <person name="Marquand E."/>
            <person name="Bret-Mestries E."/>
            <person name="Morien E."/>
            <person name="Nambeesan S."/>
            <person name="Nguyen T."/>
            <person name="Pegot-Espagnet P."/>
            <person name="Pouilly N."/>
            <person name="Raftis F."/>
            <person name="Sallet E."/>
            <person name="Schiex T."/>
            <person name="Thomas J."/>
            <person name="Vandecasteele C."/>
            <person name="Vares D."/>
            <person name="Vear F."/>
            <person name="Vautrin S."/>
            <person name="Crespi M."/>
            <person name="Mangin B."/>
            <person name="Burke J.M."/>
            <person name="Salse J."/>
            <person name="Munos S."/>
            <person name="Vincourt P."/>
            <person name="Rieseberg L.H."/>
            <person name="Langlade N.B."/>
        </authorList>
    </citation>
    <scope>NUCLEOTIDE SEQUENCE [LARGE SCALE GENOMIC DNA]</scope>
    <source>
        <strain evidence="12">cv. SF193</strain>
        <tissue evidence="10">Leaves</tissue>
    </source>
</reference>
<dbReference type="Proteomes" id="UP000215914">
    <property type="component" value="Chromosome 4"/>
</dbReference>
<reference evidence="10" key="3">
    <citation type="submission" date="2020-06" db="EMBL/GenBank/DDBJ databases">
        <title>Helianthus annuus Genome sequencing and assembly Release 2.</title>
        <authorList>
            <person name="Gouzy J."/>
            <person name="Langlade N."/>
            <person name="Munos S."/>
        </authorList>
    </citation>
    <scope>NUCLEOTIDE SEQUENCE</scope>
    <source>
        <tissue evidence="10">Leaves</tissue>
    </source>
</reference>
<sequence>MSSVSEISKLFPAMKLEDASVKLKKEEVLEKKEEEEVEQCSWKNFIGVSNTSAWIDVDKRSSRTGGERRMGVDRRRSQVGVEKRRGVKTRRILDKWFTAIIRYPRPRAGDVYGNGRAWLGSYRSPEEAALVYDREAFNCYGSKAKLNFPHLFIKDPLLTNDLHNNNNNNNNKNKN</sequence>
<dbReference type="InterPro" id="IPR016177">
    <property type="entry name" value="DNA-bd_dom_sf"/>
</dbReference>
<evidence type="ECO:0000259" key="9">
    <source>
        <dbReference type="PROSITE" id="PS51032"/>
    </source>
</evidence>
<dbReference type="Gene3D" id="3.30.730.10">
    <property type="entry name" value="AP2/ERF domain"/>
    <property type="match status" value="1"/>
</dbReference>
<keyword evidence="7" id="KW-0539">Nucleus</keyword>
<dbReference type="OrthoDB" id="10432039at2759"/>
<dbReference type="Gramene" id="mRNA:HanXRQr2_Chr04g0187161">
    <property type="protein sequence ID" value="CDS:HanXRQr2_Chr04g0187161.1"/>
    <property type="gene ID" value="HanXRQr2_Chr04g0187161"/>
</dbReference>
<comment type="similarity">
    <text evidence="8">Belongs to the AP2/ERF transcription factor family. ERF subfamily.</text>
</comment>
<keyword evidence="3" id="KW-0805">Transcription regulation</keyword>
<accession>A0A251V2U3</accession>
<evidence type="ECO:0000313" key="12">
    <source>
        <dbReference type="Proteomes" id="UP000215914"/>
    </source>
</evidence>
<name>A0A251V2U3_HELAN</name>
<protein>
    <submittedName>
        <fullName evidence="11">Putative DNA-binding domain-containing protein</fullName>
    </submittedName>
    <submittedName>
        <fullName evidence="10">Transcription factor AP2-EREBP family</fullName>
    </submittedName>
</protein>
<evidence type="ECO:0000256" key="6">
    <source>
        <dbReference type="ARBA" id="ARBA00023163"/>
    </source>
</evidence>
<evidence type="ECO:0000256" key="3">
    <source>
        <dbReference type="ARBA" id="ARBA00023015"/>
    </source>
</evidence>
<dbReference type="EMBL" id="MNCJ02000319">
    <property type="protein sequence ID" value="KAF5811946.1"/>
    <property type="molecule type" value="Genomic_DNA"/>
</dbReference>
<proteinExistence type="inferred from homology"/>
<dbReference type="InterPro" id="IPR051758">
    <property type="entry name" value="ERF/AP2-like"/>
</dbReference>
<evidence type="ECO:0000313" key="10">
    <source>
        <dbReference type="EMBL" id="KAF5811946.1"/>
    </source>
</evidence>
<dbReference type="InterPro" id="IPR001471">
    <property type="entry name" value="AP2/ERF_dom"/>
</dbReference>
<keyword evidence="6" id="KW-0804">Transcription</keyword>
<evidence type="ECO:0000256" key="8">
    <source>
        <dbReference type="ARBA" id="ARBA00024343"/>
    </source>
</evidence>
<dbReference type="PROSITE" id="PS51032">
    <property type="entry name" value="AP2_ERF"/>
    <property type="match status" value="1"/>
</dbReference>
<evidence type="ECO:0000256" key="1">
    <source>
        <dbReference type="ARBA" id="ARBA00004123"/>
    </source>
</evidence>
<dbReference type="EMBL" id="CM007893">
    <property type="protein sequence ID" value="OTG29619.1"/>
    <property type="molecule type" value="Genomic_DNA"/>
</dbReference>
<dbReference type="AlphaFoldDB" id="A0A251V2U3"/>
<dbReference type="PANTHER" id="PTHR31657:SF87">
    <property type="entry name" value="ETHYLENE-RESPONSIVE TRANSCRIPTION FACTOR RAP2-13"/>
    <property type="match status" value="1"/>
</dbReference>
<feature type="domain" description="AP2/ERF" evidence="9">
    <location>
        <begin position="83"/>
        <end position="149"/>
    </location>
</feature>
<evidence type="ECO:0000256" key="2">
    <source>
        <dbReference type="ARBA" id="ARBA00022745"/>
    </source>
</evidence>
<evidence type="ECO:0000256" key="4">
    <source>
        <dbReference type="ARBA" id="ARBA00023125"/>
    </source>
</evidence>
<evidence type="ECO:0000313" key="11">
    <source>
        <dbReference type="EMBL" id="OTG29619.1"/>
    </source>
</evidence>
<dbReference type="GO" id="GO:0005634">
    <property type="term" value="C:nucleus"/>
    <property type="evidence" value="ECO:0007669"/>
    <property type="project" value="UniProtKB-SubCell"/>
</dbReference>
<dbReference type="GO" id="GO:0009873">
    <property type="term" value="P:ethylene-activated signaling pathway"/>
    <property type="evidence" value="ECO:0007669"/>
    <property type="project" value="UniProtKB-KW"/>
</dbReference>
<dbReference type="GO" id="GO:0000976">
    <property type="term" value="F:transcription cis-regulatory region binding"/>
    <property type="evidence" value="ECO:0007669"/>
    <property type="project" value="UniProtKB-ARBA"/>
</dbReference>
<evidence type="ECO:0000256" key="7">
    <source>
        <dbReference type="ARBA" id="ARBA00023242"/>
    </source>
</evidence>